<evidence type="ECO:0000256" key="2">
    <source>
        <dbReference type="ARBA" id="ARBA00022448"/>
    </source>
</evidence>
<dbReference type="SUPFAM" id="SSF53850">
    <property type="entry name" value="Periplasmic binding protein-like II"/>
    <property type="match status" value="1"/>
</dbReference>
<feature type="chain" id="PRO_5017346531" evidence="4">
    <location>
        <begin position="24"/>
        <end position="294"/>
    </location>
</feature>
<dbReference type="GO" id="GO:0006865">
    <property type="term" value="P:amino acid transport"/>
    <property type="evidence" value="ECO:0007669"/>
    <property type="project" value="TreeGrafter"/>
</dbReference>
<gene>
    <name evidence="6" type="ORF">D7V21_14940</name>
</gene>
<dbReference type="AlphaFoldDB" id="A0A3A8E9X2"/>
<dbReference type="Gene3D" id="3.40.190.10">
    <property type="entry name" value="Periplasmic binding protein-like II"/>
    <property type="match status" value="2"/>
</dbReference>
<dbReference type="CDD" id="cd13688">
    <property type="entry name" value="PBP2_GltI_DEBP"/>
    <property type="match status" value="1"/>
</dbReference>
<dbReference type="Proteomes" id="UP000269001">
    <property type="component" value="Unassembled WGS sequence"/>
</dbReference>
<dbReference type="InterPro" id="IPR051455">
    <property type="entry name" value="Bact_solute-bind_prot3"/>
</dbReference>
<dbReference type="GO" id="GO:0005576">
    <property type="term" value="C:extracellular region"/>
    <property type="evidence" value="ECO:0007669"/>
    <property type="project" value="TreeGrafter"/>
</dbReference>
<dbReference type="SMART" id="SM00062">
    <property type="entry name" value="PBPb"/>
    <property type="match status" value="1"/>
</dbReference>
<evidence type="ECO:0000313" key="7">
    <source>
        <dbReference type="Proteomes" id="UP000269001"/>
    </source>
</evidence>
<proteinExistence type="inferred from homology"/>
<name>A0A3A8E9X2_9GAMM</name>
<dbReference type="PANTHER" id="PTHR30085">
    <property type="entry name" value="AMINO ACID ABC TRANSPORTER PERMEASE"/>
    <property type="match status" value="1"/>
</dbReference>
<dbReference type="EMBL" id="RAXU01000025">
    <property type="protein sequence ID" value="RKG30989.1"/>
    <property type="molecule type" value="Genomic_DNA"/>
</dbReference>
<feature type="signal peptide" evidence="4">
    <location>
        <begin position="1"/>
        <end position="23"/>
    </location>
</feature>
<dbReference type="PANTHER" id="PTHR30085:SF2">
    <property type="entry name" value="GLUTAMATE_ASPARTATE IMPORT SOLUTE-BINDING PROTEIN"/>
    <property type="match status" value="1"/>
</dbReference>
<accession>A0A3A8E9X2</accession>
<comment type="similarity">
    <text evidence="1">Belongs to the bacterial solute-binding protein 3 family.</text>
</comment>
<evidence type="ECO:0000256" key="4">
    <source>
        <dbReference type="SAM" id="SignalP"/>
    </source>
</evidence>
<dbReference type="RefSeq" id="WP_120371244.1">
    <property type="nucleotide sequence ID" value="NZ_RAXU01000025.1"/>
</dbReference>
<dbReference type="InterPro" id="IPR001638">
    <property type="entry name" value="Solute-binding_3/MltF_N"/>
</dbReference>
<sequence length="294" mass="31967">MLKHLQFVFAPIVLLTMAPQVMAGDVLDRIKQKGSITIGYRESADPISYIANGKPVGYALDICQNVVTEIKKQLKTPQLKIEYKAVNSTSRIPEVLAGNVDIECGTTTNNKQRQQQVAFSTSYYVADVRMAVKKTSNIQTLKQLNGKAVVTVQGGNPEKYLKMSAKKANINIISLGGKDHADAFSMLSSGRAAAFVNDDIGLAGLIAKSANPKDYEIVGPTLSSEPYGIMFAKTDPKLKSIADGVVNQMWKSGQMDQLYKKWFQSPIPPKNINLNLAPSGSYKALKAKPNDVGI</sequence>
<evidence type="ECO:0000313" key="6">
    <source>
        <dbReference type="EMBL" id="RKG30989.1"/>
    </source>
</evidence>
<evidence type="ECO:0000256" key="3">
    <source>
        <dbReference type="ARBA" id="ARBA00022729"/>
    </source>
</evidence>
<keyword evidence="7" id="KW-1185">Reference proteome</keyword>
<dbReference type="GO" id="GO:0030288">
    <property type="term" value="C:outer membrane-bounded periplasmic space"/>
    <property type="evidence" value="ECO:0007669"/>
    <property type="project" value="TreeGrafter"/>
</dbReference>
<reference evidence="6 7" key="1">
    <citation type="submission" date="2018-09" db="EMBL/GenBank/DDBJ databases">
        <title>The draft genome of Acinetobacter spp. strains.</title>
        <authorList>
            <person name="Qin J."/>
            <person name="Feng Y."/>
            <person name="Zong Z."/>
        </authorList>
    </citation>
    <scope>NUCLEOTIDE SEQUENCE [LARGE SCALE GENOMIC DNA]</scope>
    <source>
        <strain evidence="6 7">WCHAc060096</strain>
    </source>
</reference>
<keyword evidence="3 4" id="KW-0732">Signal</keyword>
<protein>
    <submittedName>
        <fullName evidence="6">Amino acid ABC transporter substrate-binding protein</fullName>
    </submittedName>
</protein>
<feature type="domain" description="Solute-binding protein family 3/N-terminal" evidence="5">
    <location>
        <begin position="35"/>
        <end position="266"/>
    </location>
</feature>
<organism evidence="6 7">
    <name type="scientific">Acinetobacter guerrae</name>
    <dbReference type="NCBI Taxonomy" id="1843371"/>
    <lineage>
        <taxon>Bacteria</taxon>
        <taxon>Pseudomonadati</taxon>
        <taxon>Pseudomonadota</taxon>
        <taxon>Gammaproteobacteria</taxon>
        <taxon>Moraxellales</taxon>
        <taxon>Moraxellaceae</taxon>
        <taxon>Acinetobacter</taxon>
    </lineage>
</organism>
<evidence type="ECO:0000259" key="5">
    <source>
        <dbReference type="SMART" id="SM00062"/>
    </source>
</evidence>
<evidence type="ECO:0000256" key="1">
    <source>
        <dbReference type="ARBA" id="ARBA00010333"/>
    </source>
</evidence>
<comment type="caution">
    <text evidence="6">The sequence shown here is derived from an EMBL/GenBank/DDBJ whole genome shotgun (WGS) entry which is preliminary data.</text>
</comment>
<keyword evidence="2" id="KW-0813">Transport</keyword>
<dbReference type="Pfam" id="PF00497">
    <property type="entry name" value="SBP_bac_3"/>
    <property type="match status" value="1"/>
</dbReference>